<dbReference type="AlphaFoldDB" id="A0A3P7SC35"/>
<gene>
    <name evidence="1" type="ORF">PATL70BA_3342</name>
</gene>
<evidence type="ECO:0000313" key="1">
    <source>
        <dbReference type="EMBL" id="VDN49269.1"/>
    </source>
</evidence>
<evidence type="ECO:0008006" key="3">
    <source>
        <dbReference type="Google" id="ProtNLM"/>
    </source>
</evidence>
<keyword evidence="2" id="KW-1185">Reference proteome</keyword>
<evidence type="ECO:0000313" key="2">
    <source>
        <dbReference type="Proteomes" id="UP000279029"/>
    </source>
</evidence>
<protein>
    <recommendedName>
        <fullName evidence="3">Tyr recombinase domain-containing protein</fullName>
    </recommendedName>
</protein>
<reference evidence="1 2" key="1">
    <citation type="submission" date="2018-09" db="EMBL/GenBank/DDBJ databases">
        <authorList>
            <person name="Postec A."/>
        </authorList>
    </citation>
    <scope>NUCLEOTIDE SEQUENCE [LARGE SCALE GENOMIC DNA]</scope>
    <source>
        <strain evidence="1">70B-A</strain>
    </source>
</reference>
<name>A0A3P7SC35_9FIRM</name>
<dbReference type="Proteomes" id="UP000279029">
    <property type="component" value="Chromosome"/>
</dbReference>
<proteinExistence type="predicted"/>
<dbReference type="EMBL" id="LR130778">
    <property type="protein sequence ID" value="VDN49269.1"/>
    <property type="molecule type" value="Genomic_DNA"/>
</dbReference>
<accession>A0A3P7SC35</accession>
<organism evidence="1 2">
    <name type="scientific">Petrocella atlantisensis</name>
    <dbReference type="NCBI Taxonomy" id="2173034"/>
    <lineage>
        <taxon>Bacteria</taxon>
        <taxon>Bacillati</taxon>
        <taxon>Bacillota</taxon>
        <taxon>Clostridia</taxon>
        <taxon>Lachnospirales</taxon>
        <taxon>Vallitaleaceae</taxon>
        <taxon>Petrocella</taxon>
    </lineage>
</organism>
<sequence length="65" mass="7423">MFHEGISHEVALPLLMTYLGHATLSETGKYLKLTAEVFPDLVNQINQIYSQIIPDLEVKTEYEDD</sequence>
<dbReference type="KEGG" id="cbar:PATL70BA_3342"/>